<keyword evidence="3" id="KW-1185">Reference proteome</keyword>
<sequence length="238" mass="27660">MDEPSPEHPLTRKNLGKLGHQALSISTPSTDLPDDRLARAKQRVYQFLWRLKKIGAEGEQILQQEDLQIVGYEVHYRGARKSTPELDDPTFWTTKLHEYEQKYNPTLRLELVKGQVRAAMLALRSYEEGREALKRDDLHITDTGAGAVRYRGPEDSKPNLEDPAYWNAKLTYFSDLYNRLFQKIRRIPPSISQFLSSDSEAEDLDDDEVLTENHHLNWRSKQEDIQKWALAQSTRKDP</sequence>
<feature type="compositionally biased region" description="Basic and acidic residues" evidence="1">
    <location>
        <begin position="1"/>
        <end position="10"/>
    </location>
</feature>
<name>A0A161VJ35_9PEZI</name>
<gene>
    <name evidence="2" type="ORF">CT0861_01021</name>
</gene>
<organism evidence="2 3">
    <name type="scientific">Colletotrichum tofieldiae</name>
    <dbReference type="NCBI Taxonomy" id="708197"/>
    <lineage>
        <taxon>Eukaryota</taxon>
        <taxon>Fungi</taxon>
        <taxon>Dikarya</taxon>
        <taxon>Ascomycota</taxon>
        <taxon>Pezizomycotina</taxon>
        <taxon>Sordariomycetes</taxon>
        <taxon>Hypocreomycetidae</taxon>
        <taxon>Glomerellales</taxon>
        <taxon>Glomerellaceae</taxon>
        <taxon>Colletotrichum</taxon>
        <taxon>Colletotrichum spaethianum species complex</taxon>
    </lineage>
</organism>
<comment type="caution">
    <text evidence="2">The sequence shown here is derived from an EMBL/GenBank/DDBJ whole genome shotgun (WGS) entry which is preliminary data.</text>
</comment>
<accession>A0A161VJ35</accession>
<evidence type="ECO:0000256" key="1">
    <source>
        <dbReference type="SAM" id="MobiDB-lite"/>
    </source>
</evidence>
<feature type="region of interest" description="Disordered" evidence="1">
    <location>
        <begin position="1"/>
        <end position="29"/>
    </location>
</feature>
<protein>
    <submittedName>
        <fullName evidence="2">Uncharacterized protein</fullName>
    </submittedName>
</protein>
<evidence type="ECO:0000313" key="3">
    <source>
        <dbReference type="Proteomes" id="UP000076552"/>
    </source>
</evidence>
<reference evidence="2 3" key="1">
    <citation type="submission" date="2015-06" db="EMBL/GenBank/DDBJ databases">
        <title>Survival trade-offs in plant roots during colonization by closely related pathogenic and mutualistic fungi.</title>
        <authorList>
            <person name="Hacquard S."/>
            <person name="Kracher B."/>
            <person name="Hiruma K."/>
            <person name="Weinman A."/>
            <person name="Muench P."/>
            <person name="Garrido Oter R."/>
            <person name="Ver Loren van Themaat E."/>
            <person name="Dallerey J.-F."/>
            <person name="Damm U."/>
            <person name="Henrissat B."/>
            <person name="Lespinet O."/>
            <person name="Thon M."/>
            <person name="Kemen E."/>
            <person name="McHardy A.C."/>
            <person name="Schulze-Lefert P."/>
            <person name="O'Connell R.J."/>
        </authorList>
    </citation>
    <scope>NUCLEOTIDE SEQUENCE [LARGE SCALE GENOMIC DNA]</scope>
    <source>
        <strain evidence="2 3">0861</strain>
    </source>
</reference>
<evidence type="ECO:0000313" key="2">
    <source>
        <dbReference type="EMBL" id="KZL71014.1"/>
    </source>
</evidence>
<dbReference type="AlphaFoldDB" id="A0A161VJ35"/>
<dbReference type="Proteomes" id="UP000076552">
    <property type="component" value="Unassembled WGS sequence"/>
</dbReference>
<dbReference type="EMBL" id="LFIV01000080">
    <property type="protein sequence ID" value="KZL71014.1"/>
    <property type="molecule type" value="Genomic_DNA"/>
</dbReference>
<proteinExistence type="predicted"/>